<dbReference type="Gene3D" id="1.20.140.10">
    <property type="entry name" value="Butyryl-CoA Dehydrogenase, subunit A, domain 3"/>
    <property type="match status" value="1"/>
</dbReference>
<reference evidence="10" key="1">
    <citation type="submission" date="2018-05" db="EMBL/GenBank/DDBJ databases">
        <authorList>
            <person name="Lanie J.A."/>
            <person name="Ng W.-L."/>
            <person name="Kazmierczak K.M."/>
            <person name="Andrzejewski T.M."/>
            <person name="Davidsen T.M."/>
            <person name="Wayne K.J."/>
            <person name="Tettelin H."/>
            <person name="Glass J.I."/>
            <person name="Rusch D."/>
            <person name="Podicherti R."/>
            <person name="Tsui H.-C.T."/>
            <person name="Winkler M.E."/>
        </authorList>
    </citation>
    <scope>NUCLEOTIDE SEQUENCE</scope>
</reference>
<dbReference type="GO" id="GO:0016627">
    <property type="term" value="F:oxidoreductase activity, acting on the CH-CH group of donors"/>
    <property type="evidence" value="ECO:0007669"/>
    <property type="project" value="InterPro"/>
</dbReference>
<dbReference type="Gene3D" id="2.40.110.10">
    <property type="entry name" value="Butyryl-CoA Dehydrogenase, subunit A, domain 2"/>
    <property type="match status" value="1"/>
</dbReference>
<dbReference type="InterPro" id="IPR013786">
    <property type="entry name" value="AcylCoA_DH/ox_N"/>
</dbReference>
<comment type="cofactor">
    <cofactor evidence="1">
        <name>FAD</name>
        <dbReference type="ChEBI" id="CHEBI:57692"/>
    </cofactor>
</comment>
<dbReference type="EMBL" id="UINC01001581">
    <property type="protein sequence ID" value="SUZ84096.1"/>
    <property type="molecule type" value="Genomic_DNA"/>
</dbReference>
<feature type="domain" description="Acyl-CoA dehydrogenase/oxidase N-terminal" evidence="9">
    <location>
        <begin position="6"/>
        <end position="105"/>
    </location>
</feature>
<evidence type="ECO:0000256" key="5">
    <source>
        <dbReference type="ARBA" id="ARBA00023002"/>
    </source>
</evidence>
<evidence type="ECO:0008006" key="11">
    <source>
        <dbReference type="Google" id="ProtNLM"/>
    </source>
</evidence>
<dbReference type="InterPro" id="IPR037069">
    <property type="entry name" value="AcylCoA_DH/ox_N_sf"/>
</dbReference>
<feature type="domain" description="Acyl-CoA oxidase/dehydrogenase middle" evidence="8">
    <location>
        <begin position="110"/>
        <end position="193"/>
    </location>
</feature>
<evidence type="ECO:0000256" key="3">
    <source>
        <dbReference type="ARBA" id="ARBA00022630"/>
    </source>
</evidence>
<evidence type="ECO:0000256" key="2">
    <source>
        <dbReference type="ARBA" id="ARBA00009347"/>
    </source>
</evidence>
<dbReference type="InterPro" id="IPR009100">
    <property type="entry name" value="AcylCoA_DH/oxidase_NM_dom_sf"/>
</dbReference>
<gene>
    <name evidence="10" type="ORF">METZ01_LOCUS36950</name>
</gene>
<evidence type="ECO:0000259" key="9">
    <source>
        <dbReference type="Pfam" id="PF02771"/>
    </source>
</evidence>
<evidence type="ECO:0000259" key="7">
    <source>
        <dbReference type="Pfam" id="PF00441"/>
    </source>
</evidence>
<keyword evidence="3" id="KW-0285">Flavoprotein</keyword>
<dbReference type="PANTHER" id="PTHR43292">
    <property type="entry name" value="ACYL-COA DEHYDROGENASE"/>
    <property type="match status" value="1"/>
</dbReference>
<dbReference type="Pfam" id="PF02770">
    <property type="entry name" value="Acyl-CoA_dh_M"/>
    <property type="match status" value="1"/>
</dbReference>
<dbReference type="Gene3D" id="1.10.540.10">
    <property type="entry name" value="Acyl-CoA dehydrogenase/oxidase, N-terminal domain"/>
    <property type="match status" value="1"/>
</dbReference>
<dbReference type="Pfam" id="PF00441">
    <property type="entry name" value="Acyl-CoA_dh_1"/>
    <property type="match status" value="1"/>
</dbReference>
<evidence type="ECO:0000256" key="4">
    <source>
        <dbReference type="ARBA" id="ARBA00022827"/>
    </source>
</evidence>
<name>A0A381QXE6_9ZZZZ</name>
<dbReference type="SUPFAM" id="SSF56645">
    <property type="entry name" value="Acyl-CoA dehydrogenase NM domain-like"/>
    <property type="match status" value="1"/>
</dbReference>
<sequence length="415" mass="44000">MSDMTTAEVRAELDAWLEENWDPDLTVADWWKRLYEARWTSPAMPVEAGGRGYGRSLTAEVSTGLAEANVVGPPTGLGLMLAAPTIAVHGTPEQVDRYIPEILDGTAAWCQLFSEPGAGSDLAGLQAKAVRDGDEWIITGQKVWTSGGHMAQKGMLIARTDPDAPKHQGITYFAIDMEQPGIEVRPLREMTGQALFNEVFLDEARVSNDAIIGGPGAGWAVANTTLAVERASLGGGGRHPISVPPGSIAGRLEKRVGDFTERVNRGPDGEGGRGMGTDALIGMARDAGNADDLVVRQEIAKLHILGEVNRLNMLRAKSGGSRTGAEGNLAKLAMSELVRRSRDVGNLIIGADGMLAASESATGGVVQEVTVFSPAPAIYGGTDQVQRNIIGERVLGLPKEPGPPKETPFRELLQN</sequence>
<evidence type="ECO:0000256" key="6">
    <source>
        <dbReference type="SAM" id="MobiDB-lite"/>
    </source>
</evidence>
<evidence type="ECO:0000256" key="1">
    <source>
        <dbReference type="ARBA" id="ARBA00001974"/>
    </source>
</evidence>
<dbReference type="GO" id="GO:0005886">
    <property type="term" value="C:plasma membrane"/>
    <property type="evidence" value="ECO:0007669"/>
    <property type="project" value="TreeGrafter"/>
</dbReference>
<dbReference type="PANTHER" id="PTHR43292:SF4">
    <property type="entry name" value="ACYL-COA DEHYDROGENASE FADE34"/>
    <property type="match status" value="1"/>
</dbReference>
<keyword evidence="4" id="KW-0274">FAD</keyword>
<accession>A0A381QXE6</accession>
<dbReference type="GO" id="GO:0050660">
    <property type="term" value="F:flavin adenine dinucleotide binding"/>
    <property type="evidence" value="ECO:0007669"/>
    <property type="project" value="InterPro"/>
</dbReference>
<protein>
    <recommendedName>
        <fullName evidence="11">Acyl-CoA dehydrogenase</fullName>
    </recommendedName>
</protein>
<dbReference type="SUPFAM" id="SSF47203">
    <property type="entry name" value="Acyl-CoA dehydrogenase C-terminal domain-like"/>
    <property type="match status" value="1"/>
</dbReference>
<organism evidence="10">
    <name type="scientific">marine metagenome</name>
    <dbReference type="NCBI Taxonomy" id="408172"/>
    <lineage>
        <taxon>unclassified sequences</taxon>
        <taxon>metagenomes</taxon>
        <taxon>ecological metagenomes</taxon>
    </lineage>
</organism>
<evidence type="ECO:0000313" key="10">
    <source>
        <dbReference type="EMBL" id="SUZ84096.1"/>
    </source>
</evidence>
<dbReference type="InterPro" id="IPR036250">
    <property type="entry name" value="AcylCo_DH-like_C"/>
</dbReference>
<dbReference type="FunFam" id="2.40.110.10:FF:000011">
    <property type="entry name" value="Acyl-CoA dehydrogenase FadE34"/>
    <property type="match status" value="1"/>
</dbReference>
<dbReference type="InterPro" id="IPR046373">
    <property type="entry name" value="Acyl-CoA_Oxase/DH_mid-dom_sf"/>
</dbReference>
<dbReference type="Pfam" id="PF02771">
    <property type="entry name" value="Acyl-CoA_dh_N"/>
    <property type="match status" value="1"/>
</dbReference>
<evidence type="ECO:0000259" key="8">
    <source>
        <dbReference type="Pfam" id="PF02770"/>
    </source>
</evidence>
<dbReference type="InterPro" id="IPR052161">
    <property type="entry name" value="Mycobact_Acyl-CoA_DH"/>
</dbReference>
<comment type="similarity">
    <text evidence="2">Belongs to the acyl-CoA dehydrogenase family.</text>
</comment>
<proteinExistence type="inferred from homology"/>
<keyword evidence="5" id="KW-0560">Oxidoreductase</keyword>
<dbReference type="InterPro" id="IPR006091">
    <property type="entry name" value="Acyl-CoA_Oxase/DH_mid-dom"/>
</dbReference>
<feature type="domain" description="Acyl-CoA dehydrogenase/oxidase C-terminal" evidence="7">
    <location>
        <begin position="290"/>
        <end position="395"/>
    </location>
</feature>
<dbReference type="InterPro" id="IPR009075">
    <property type="entry name" value="AcylCo_DH/oxidase_C"/>
</dbReference>
<feature type="region of interest" description="Disordered" evidence="6">
    <location>
        <begin position="396"/>
        <end position="415"/>
    </location>
</feature>
<dbReference type="AlphaFoldDB" id="A0A381QXE6"/>